<dbReference type="STRING" id="35608.A0A2U1Q8M0"/>
<dbReference type="Pfam" id="PF01546">
    <property type="entry name" value="Peptidase_M20"/>
    <property type="match status" value="3"/>
</dbReference>
<keyword evidence="3" id="KW-0378">Hydrolase</keyword>
<dbReference type="InterPro" id="IPR044757">
    <property type="entry name" value="ILR1-like_Hyd"/>
</dbReference>
<organism evidence="7 8">
    <name type="scientific">Artemisia annua</name>
    <name type="common">Sweet wormwood</name>
    <dbReference type="NCBI Taxonomy" id="35608"/>
    <lineage>
        <taxon>Eukaryota</taxon>
        <taxon>Viridiplantae</taxon>
        <taxon>Streptophyta</taxon>
        <taxon>Embryophyta</taxon>
        <taxon>Tracheophyta</taxon>
        <taxon>Spermatophyta</taxon>
        <taxon>Magnoliopsida</taxon>
        <taxon>eudicotyledons</taxon>
        <taxon>Gunneridae</taxon>
        <taxon>Pentapetalae</taxon>
        <taxon>asterids</taxon>
        <taxon>campanulids</taxon>
        <taxon>Asterales</taxon>
        <taxon>Asteraceae</taxon>
        <taxon>Asteroideae</taxon>
        <taxon>Anthemideae</taxon>
        <taxon>Artemisiinae</taxon>
        <taxon>Artemisia</taxon>
    </lineage>
</organism>
<dbReference type="InterPro" id="IPR011650">
    <property type="entry name" value="Peptidase_M20_dimer"/>
</dbReference>
<dbReference type="InterPro" id="IPR036264">
    <property type="entry name" value="Bact_exopeptidase_dim_dom"/>
</dbReference>
<evidence type="ECO:0000259" key="6">
    <source>
        <dbReference type="Pfam" id="PF07687"/>
    </source>
</evidence>
<dbReference type="PANTHER" id="PTHR11014">
    <property type="entry name" value="PEPTIDASE M20 FAMILY MEMBER"/>
    <property type="match status" value="1"/>
</dbReference>
<dbReference type="Proteomes" id="UP000245207">
    <property type="component" value="Unassembled WGS sequence"/>
</dbReference>
<proteinExistence type="inferred from homology"/>
<dbReference type="PANTHER" id="PTHR11014:SF140">
    <property type="entry name" value="IAA-AMINO ACID HYDROLASE ILR1-LIKE 3"/>
    <property type="match status" value="1"/>
</dbReference>
<dbReference type="AlphaFoldDB" id="A0A2U1Q8M0"/>
<dbReference type="Gene3D" id="3.40.630.10">
    <property type="entry name" value="Zn peptidases"/>
    <property type="match status" value="3"/>
</dbReference>
<reference evidence="7 8" key="1">
    <citation type="journal article" date="2018" name="Mol. Plant">
        <title>The genome of Artemisia annua provides insight into the evolution of Asteraceae family and artemisinin biosynthesis.</title>
        <authorList>
            <person name="Shen Q."/>
            <person name="Zhang L."/>
            <person name="Liao Z."/>
            <person name="Wang S."/>
            <person name="Yan T."/>
            <person name="Shi P."/>
            <person name="Liu M."/>
            <person name="Fu X."/>
            <person name="Pan Q."/>
            <person name="Wang Y."/>
            <person name="Lv Z."/>
            <person name="Lu X."/>
            <person name="Zhang F."/>
            <person name="Jiang W."/>
            <person name="Ma Y."/>
            <person name="Chen M."/>
            <person name="Hao X."/>
            <person name="Li L."/>
            <person name="Tang Y."/>
            <person name="Lv G."/>
            <person name="Zhou Y."/>
            <person name="Sun X."/>
            <person name="Brodelius P.E."/>
            <person name="Rose J.K.C."/>
            <person name="Tang K."/>
        </authorList>
    </citation>
    <scope>NUCLEOTIDE SEQUENCE [LARGE SCALE GENOMIC DNA]</scope>
    <source>
        <strain evidence="8">cv. Huhao1</strain>
        <tissue evidence="7">Leaf</tissue>
    </source>
</reference>
<dbReference type="Pfam" id="PF07687">
    <property type="entry name" value="M20_dimer"/>
    <property type="match status" value="1"/>
</dbReference>
<dbReference type="GO" id="GO:0009850">
    <property type="term" value="P:auxin metabolic process"/>
    <property type="evidence" value="ECO:0007669"/>
    <property type="project" value="InterPro"/>
</dbReference>
<evidence type="ECO:0000313" key="8">
    <source>
        <dbReference type="Proteomes" id="UP000245207"/>
    </source>
</evidence>
<keyword evidence="5" id="KW-0812">Transmembrane</keyword>
<keyword evidence="8" id="KW-1185">Reference proteome</keyword>
<comment type="caution">
    <text evidence="7">The sequence shown here is derived from an EMBL/GenBank/DDBJ whole genome shotgun (WGS) entry which is preliminary data.</text>
</comment>
<dbReference type="Gene3D" id="3.30.70.360">
    <property type="match status" value="1"/>
</dbReference>
<dbReference type="EMBL" id="PKPP01000320">
    <property type="protein sequence ID" value="PWA94356.1"/>
    <property type="molecule type" value="Genomic_DNA"/>
</dbReference>
<dbReference type="GO" id="GO:0016787">
    <property type="term" value="F:hydrolase activity"/>
    <property type="evidence" value="ECO:0007669"/>
    <property type="project" value="UniProtKB-KW"/>
</dbReference>
<evidence type="ECO:0000256" key="3">
    <source>
        <dbReference type="ARBA" id="ARBA00022801"/>
    </source>
</evidence>
<comment type="similarity">
    <text evidence="1">Belongs to the peptidase M20 family.</text>
</comment>
<dbReference type="SUPFAM" id="SSF53187">
    <property type="entry name" value="Zn-dependent exopeptidases"/>
    <property type="match status" value="3"/>
</dbReference>
<feature type="transmembrane region" description="Helical" evidence="5">
    <location>
        <begin position="95"/>
        <end position="116"/>
    </location>
</feature>
<dbReference type="OrthoDB" id="6119954at2759"/>
<dbReference type="NCBIfam" id="TIGR01891">
    <property type="entry name" value="amidohydrolases"/>
    <property type="match status" value="1"/>
</dbReference>
<evidence type="ECO:0000313" key="7">
    <source>
        <dbReference type="EMBL" id="PWA94356.1"/>
    </source>
</evidence>
<gene>
    <name evidence="7" type="ORF">CTI12_AA060740</name>
</gene>
<dbReference type="FunFam" id="3.30.70.360:FF:000001">
    <property type="entry name" value="N-acetyldiaminopimelate deacetylase"/>
    <property type="match status" value="2"/>
</dbReference>
<keyword evidence="5" id="KW-1133">Transmembrane helix</keyword>
<dbReference type="InterPro" id="IPR002933">
    <property type="entry name" value="Peptidase_M20"/>
</dbReference>
<evidence type="ECO:0000256" key="1">
    <source>
        <dbReference type="ARBA" id="ARBA00006153"/>
    </source>
</evidence>
<dbReference type="InterPro" id="IPR017439">
    <property type="entry name" value="Amidohydrolase"/>
</dbReference>
<evidence type="ECO:0000256" key="4">
    <source>
        <dbReference type="ARBA" id="ARBA00023211"/>
    </source>
</evidence>
<feature type="domain" description="Peptidase M20 dimerisation" evidence="6">
    <location>
        <begin position="720"/>
        <end position="809"/>
    </location>
</feature>
<evidence type="ECO:0000256" key="2">
    <source>
        <dbReference type="ARBA" id="ARBA00022729"/>
    </source>
</evidence>
<sequence>MQTKLQDPNGETVDQDSSMVQAKKQSWLSRAKTVLTSLPALCSSEMKLYTSPLVTSLKSCLLRSVSPLFHKFVLVPSMDAVFIKAPNSNHLPLKIVYNMINFYICTTILLLLWVSIPLSIQINKDVEYVSTLLSAAKQDKDWLISIRRNIHEYPELGSKEYKTSDLIRNELNKLNISYIYPLAHTGFVAQIGTGLPPVVALRADMDALPLQELVEWEHKSKNDGVMHGCGHDAHTTMLLGAAKLLNQRKHNLKGTVRLIFQPNEERGAGASYMIKEGALGGAEAIFGMHVDVTIPTGTIATLPGPMMAAACFFVARIEGKGGHAAEPHKSVDPVLAASSTVLALQQLISRELDPLQSQVLSVTYVRGGGALNVIPPYVELGGTLRSLTTEGMQRLQQRVKEVVEGQAAVHRCKGSVDMKEDEFPPSPATINDETLNKHVDQMFFPLEPHYTPPLQSHILTTINPLLQCKSILLLLWVSIPLSTQINKNDDYGSSLLSAAKQDKDWLVSIRRIIHEYPELGFKEYKTSDLIRKELDKLNVSYIYPVSHTGFVAQIGTGLPPVVALRADMDALPLQELVEWEHKSKNDGVMHGCGHDAHTTMLLGAAKLLSQRKDSLKLGCGRSDLFTNEWVDFRFMESIIRLNIFMQYRENDTGQMGEQGTVRLIFQPAEEGGAGASYMVKEGALGDAEAIFGMHVDFTIPTGTIGTLPGPMLAAVCFFVARIEGKGGHAAEPQNSVDPVLAASSTVLALQQLISRELDPLQSQVLSVTYVKGGGALNVIPPYVELGGTLRSLTTEGLLRLQQRVKEHVIARSSKEQITRVLQWLVSSIINSLSSSHVVEGQAAVHRCKGSVDMKEDEFPPYPATINDETLNKHVDQVGSMLLGPEGVKVSNKVMAGEDFAFYQQVVPGVMFGIGIRNEGIGSVHSPHSPYFFLDEDALPIGAALHTAIAETYLNDHQPSSAV</sequence>
<keyword evidence="4" id="KW-0464">Manganese</keyword>
<dbReference type="CDD" id="cd08017">
    <property type="entry name" value="M20_IAA_Hyd"/>
    <property type="match status" value="1"/>
</dbReference>
<keyword evidence="2" id="KW-0732">Signal</keyword>
<keyword evidence="5" id="KW-0472">Membrane</keyword>
<evidence type="ECO:0000256" key="5">
    <source>
        <dbReference type="SAM" id="Phobius"/>
    </source>
</evidence>
<protein>
    <submittedName>
        <fullName evidence="7">IAA-leucine-resistant (ILR1)-like 3</fullName>
    </submittedName>
</protein>
<accession>A0A2U1Q8M0</accession>
<dbReference type="SUPFAM" id="SSF55031">
    <property type="entry name" value="Bacterial exopeptidase dimerisation domain"/>
    <property type="match status" value="2"/>
</dbReference>
<name>A0A2U1Q8M0_ARTAN</name>